<dbReference type="EMBL" id="CP024608">
    <property type="protein sequence ID" value="ATQ76056.1"/>
    <property type="molecule type" value="Genomic_DNA"/>
</dbReference>
<dbReference type="PROSITE" id="PS51257">
    <property type="entry name" value="PROKAR_LIPOPROTEIN"/>
    <property type="match status" value="1"/>
</dbReference>
<dbReference type="Proteomes" id="UP000229897">
    <property type="component" value="Chromosome"/>
</dbReference>
<feature type="region of interest" description="Disordered" evidence="1">
    <location>
        <begin position="189"/>
        <end position="233"/>
    </location>
</feature>
<feature type="signal peptide" evidence="2">
    <location>
        <begin position="1"/>
        <end position="23"/>
    </location>
</feature>
<protein>
    <recommendedName>
        <fullName evidence="5">Colicin transporter</fullName>
    </recommendedName>
</protein>
<keyword evidence="4" id="KW-1185">Reference proteome</keyword>
<dbReference type="AlphaFoldDB" id="A0A2D2DM47"/>
<sequence>MKNFAFPLIRGAALALLAAGLGACSNSLLPTSMAPVVPATVSLEQAELKLEQVRTQRAATEARYANSEVTCYERFFVNDCLDEAREYRRVTLSYLNAVEDEAKHFQRKASADARDVAVAESVRAAEAEEARLAANPAPVPVEAPPKVKGPSTKPTLEARKAAQAAKLARIAQQEQAAVPERAANAEAFAQKRIDSEKRQRKVEEKKAASAKKAEKAAKDAEAAAQPKEVKISK</sequence>
<proteinExistence type="predicted"/>
<feature type="chain" id="PRO_5013675906" description="Colicin transporter" evidence="2">
    <location>
        <begin position="24"/>
        <end position="233"/>
    </location>
</feature>
<evidence type="ECO:0000313" key="4">
    <source>
        <dbReference type="Proteomes" id="UP000229897"/>
    </source>
</evidence>
<dbReference type="OrthoDB" id="8777086at2"/>
<evidence type="ECO:0000313" key="3">
    <source>
        <dbReference type="EMBL" id="ATQ76056.1"/>
    </source>
</evidence>
<keyword evidence="2" id="KW-0732">Signal</keyword>
<dbReference type="RefSeq" id="WP_099876352.1">
    <property type="nucleotide sequence ID" value="NZ_CP024608.1"/>
</dbReference>
<reference evidence="3" key="1">
    <citation type="submission" date="2017-10" db="EMBL/GenBank/DDBJ databases">
        <title>Massilia psychrophilum sp. nov., a novel purple-pigmented bacterium isolated from Tianshan glacier, Xinjiang Municipality, China.</title>
        <authorList>
            <person name="Wang H."/>
        </authorList>
    </citation>
    <scope>NUCLEOTIDE SEQUENCE [LARGE SCALE GENOMIC DNA]</scope>
    <source>
        <strain evidence="3">B2</strain>
    </source>
</reference>
<accession>A0A2D2DM47</accession>
<evidence type="ECO:0008006" key="5">
    <source>
        <dbReference type="Google" id="ProtNLM"/>
    </source>
</evidence>
<organism evidence="3 4">
    <name type="scientific">Massilia violaceinigra</name>
    <dbReference type="NCBI Taxonomy" id="2045208"/>
    <lineage>
        <taxon>Bacteria</taxon>
        <taxon>Pseudomonadati</taxon>
        <taxon>Pseudomonadota</taxon>
        <taxon>Betaproteobacteria</taxon>
        <taxon>Burkholderiales</taxon>
        <taxon>Oxalobacteraceae</taxon>
        <taxon>Telluria group</taxon>
        <taxon>Massilia</taxon>
    </lineage>
</organism>
<feature type="region of interest" description="Disordered" evidence="1">
    <location>
        <begin position="129"/>
        <end position="154"/>
    </location>
</feature>
<evidence type="ECO:0000256" key="1">
    <source>
        <dbReference type="SAM" id="MobiDB-lite"/>
    </source>
</evidence>
<dbReference type="KEGG" id="mass:CR152_17065"/>
<evidence type="ECO:0000256" key="2">
    <source>
        <dbReference type="SAM" id="SignalP"/>
    </source>
</evidence>
<gene>
    <name evidence="3" type="ORF">CR152_17065</name>
</gene>
<name>A0A2D2DM47_9BURK</name>